<dbReference type="Pfam" id="PF00400">
    <property type="entry name" value="WD40"/>
    <property type="match status" value="1"/>
</dbReference>
<dbReference type="InterPro" id="IPR001680">
    <property type="entry name" value="WD40_rpt"/>
</dbReference>
<dbReference type="Proteomes" id="UP001371456">
    <property type="component" value="Unassembled WGS sequence"/>
</dbReference>
<feature type="repeat" description="WD" evidence="1">
    <location>
        <begin position="69"/>
        <end position="102"/>
    </location>
</feature>
<dbReference type="AlphaFoldDB" id="A0AAN8UEG1"/>
<dbReference type="SUPFAM" id="SSF50978">
    <property type="entry name" value="WD40 repeat-like"/>
    <property type="match status" value="1"/>
</dbReference>
<dbReference type="PANTHER" id="PTHR43991">
    <property type="entry name" value="WD REPEAT PROTEIN (AFU_ORTHOLOGUE AFUA_8G05640)-RELATED"/>
    <property type="match status" value="1"/>
</dbReference>
<proteinExistence type="predicted"/>
<protein>
    <submittedName>
        <fullName evidence="2">Uncharacterized protein</fullName>
    </submittedName>
</protein>
<evidence type="ECO:0000313" key="3">
    <source>
        <dbReference type="Proteomes" id="UP001371456"/>
    </source>
</evidence>
<accession>A0AAN8UEG1</accession>
<dbReference type="PROSITE" id="PS50082">
    <property type="entry name" value="WD_REPEATS_2"/>
    <property type="match status" value="1"/>
</dbReference>
<reference evidence="2 3" key="1">
    <citation type="submission" date="2024-02" db="EMBL/GenBank/DDBJ databases">
        <title>de novo genome assembly of Solanum bulbocastanum strain 11H21.</title>
        <authorList>
            <person name="Hosaka A.J."/>
        </authorList>
    </citation>
    <scope>NUCLEOTIDE SEQUENCE [LARGE SCALE GENOMIC DNA]</scope>
    <source>
        <tissue evidence="2">Young leaves</tissue>
    </source>
</reference>
<organism evidence="2 3">
    <name type="scientific">Solanum bulbocastanum</name>
    <name type="common">Wild potato</name>
    <dbReference type="NCBI Taxonomy" id="147425"/>
    <lineage>
        <taxon>Eukaryota</taxon>
        <taxon>Viridiplantae</taxon>
        <taxon>Streptophyta</taxon>
        <taxon>Embryophyta</taxon>
        <taxon>Tracheophyta</taxon>
        <taxon>Spermatophyta</taxon>
        <taxon>Magnoliopsida</taxon>
        <taxon>eudicotyledons</taxon>
        <taxon>Gunneridae</taxon>
        <taxon>Pentapetalae</taxon>
        <taxon>asterids</taxon>
        <taxon>lamiids</taxon>
        <taxon>Solanales</taxon>
        <taxon>Solanaceae</taxon>
        <taxon>Solanoideae</taxon>
        <taxon>Solaneae</taxon>
        <taxon>Solanum</taxon>
    </lineage>
</organism>
<keyword evidence="1" id="KW-0853">WD repeat</keyword>
<evidence type="ECO:0000256" key="1">
    <source>
        <dbReference type="PROSITE-ProRule" id="PRU00221"/>
    </source>
</evidence>
<dbReference type="InterPro" id="IPR036322">
    <property type="entry name" value="WD40_repeat_dom_sf"/>
</dbReference>
<dbReference type="EMBL" id="JBANQN010000001">
    <property type="protein sequence ID" value="KAK6803706.1"/>
    <property type="molecule type" value="Genomic_DNA"/>
</dbReference>
<keyword evidence="3" id="KW-1185">Reference proteome</keyword>
<sequence length="137" mass="15147">MNSTNSGSLSDKFLDVDIGSFDSDVDEFGYMNKRMEDISDVEVRKGNDIEGIPWERATITRNGKAISPLCTHVNNSFASAWHPDGLTFSTGNQDKMCSIWDIWCLSKSVTIFKGNLGAIQSICYTSDGRFMGMADLV</sequence>
<dbReference type="InterPro" id="IPR015943">
    <property type="entry name" value="WD40/YVTN_repeat-like_dom_sf"/>
</dbReference>
<evidence type="ECO:0000313" key="2">
    <source>
        <dbReference type="EMBL" id="KAK6803706.1"/>
    </source>
</evidence>
<dbReference type="Gene3D" id="2.130.10.10">
    <property type="entry name" value="YVTN repeat-like/Quinoprotein amine dehydrogenase"/>
    <property type="match status" value="1"/>
</dbReference>
<gene>
    <name evidence="2" type="ORF">RDI58_001490</name>
</gene>
<dbReference type="PANTHER" id="PTHR43991:SF38">
    <property type="entry name" value="OS02G0721600 PROTEIN"/>
    <property type="match status" value="1"/>
</dbReference>
<name>A0AAN8UEG1_SOLBU</name>
<comment type="caution">
    <text evidence="2">The sequence shown here is derived from an EMBL/GenBank/DDBJ whole genome shotgun (WGS) entry which is preliminary data.</text>
</comment>